<feature type="domain" description="HTH lacI-type" evidence="5">
    <location>
        <begin position="14"/>
        <end position="68"/>
    </location>
</feature>
<dbReference type="SMART" id="SM00354">
    <property type="entry name" value="HTH_LACI"/>
    <property type="match status" value="1"/>
</dbReference>
<evidence type="ECO:0000313" key="6">
    <source>
        <dbReference type="EMBL" id="MFC3762222.1"/>
    </source>
</evidence>
<evidence type="ECO:0000256" key="3">
    <source>
        <dbReference type="ARBA" id="ARBA00023163"/>
    </source>
</evidence>
<dbReference type="PROSITE" id="PS50932">
    <property type="entry name" value="HTH_LACI_2"/>
    <property type="match status" value="1"/>
</dbReference>
<dbReference type="PANTHER" id="PTHR30146">
    <property type="entry name" value="LACI-RELATED TRANSCRIPTIONAL REPRESSOR"/>
    <property type="match status" value="1"/>
</dbReference>
<organism evidence="6 7">
    <name type="scientific">Tenggerimyces flavus</name>
    <dbReference type="NCBI Taxonomy" id="1708749"/>
    <lineage>
        <taxon>Bacteria</taxon>
        <taxon>Bacillati</taxon>
        <taxon>Actinomycetota</taxon>
        <taxon>Actinomycetes</taxon>
        <taxon>Propionibacteriales</taxon>
        <taxon>Nocardioidaceae</taxon>
        <taxon>Tenggerimyces</taxon>
    </lineage>
</organism>
<evidence type="ECO:0000259" key="5">
    <source>
        <dbReference type="PROSITE" id="PS50932"/>
    </source>
</evidence>
<dbReference type="Gene3D" id="3.40.50.2300">
    <property type="match status" value="2"/>
</dbReference>
<dbReference type="Proteomes" id="UP001595699">
    <property type="component" value="Unassembled WGS sequence"/>
</dbReference>
<dbReference type="Pfam" id="PF00356">
    <property type="entry name" value="LacI"/>
    <property type="match status" value="1"/>
</dbReference>
<dbReference type="SUPFAM" id="SSF47413">
    <property type="entry name" value="lambda repressor-like DNA-binding domains"/>
    <property type="match status" value="1"/>
</dbReference>
<proteinExistence type="predicted"/>
<sequence>MSVDGSAHAPRRMPTMRDVAEQASVSPMTVSRVLHEDPRVSSTTRDRVLAAVDALGYRRNEVARNLRLGSKSGLIGLVVTNLANPFYSQFALGVEAIAGANGLRVVLTNTDEDPERERVLVEELSARRIDGMIVVPSGADHSHLDPLAPGGVPVVLGARPPSGLPLDCVLVDDFGGARSATAALLAGGHTRVGFLGLPPSVWTSSERFRGFCVALEEAGVRLESRYVRVSQRTIPAAEEAARALLSLRRPPTALFCANSRNTLGAFRAMSQVAPSTALAGFDDFELADVLGVPLIVAAYDPRELGRTAMELLLRRMSDEDPPLEPRRIVVPATVVHYGG</sequence>
<keyword evidence="1" id="KW-0805">Transcription regulation</keyword>
<reference evidence="7" key="1">
    <citation type="journal article" date="2019" name="Int. J. Syst. Evol. Microbiol.">
        <title>The Global Catalogue of Microorganisms (GCM) 10K type strain sequencing project: providing services to taxonomists for standard genome sequencing and annotation.</title>
        <authorList>
            <consortium name="The Broad Institute Genomics Platform"/>
            <consortium name="The Broad Institute Genome Sequencing Center for Infectious Disease"/>
            <person name="Wu L."/>
            <person name="Ma J."/>
        </authorList>
    </citation>
    <scope>NUCLEOTIDE SEQUENCE [LARGE SCALE GENOMIC DNA]</scope>
    <source>
        <strain evidence="7">CGMCC 4.7241</strain>
    </source>
</reference>
<dbReference type="CDD" id="cd01392">
    <property type="entry name" value="HTH_LacI"/>
    <property type="match status" value="1"/>
</dbReference>
<dbReference type="Pfam" id="PF00532">
    <property type="entry name" value="Peripla_BP_1"/>
    <property type="match status" value="1"/>
</dbReference>
<dbReference type="SUPFAM" id="SSF53822">
    <property type="entry name" value="Periplasmic binding protein-like I"/>
    <property type="match status" value="1"/>
</dbReference>
<dbReference type="InterPro" id="IPR001761">
    <property type="entry name" value="Peripla_BP/Lac1_sug-bd_dom"/>
</dbReference>
<dbReference type="RefSeq" id="WP_205120756.1">
    <property type="nucleotide sequence ID" value="NZ_JAFBCM010000001.1"/>
</dbReference>
<dbReference type="PROSITE" id="PS00356">
    <property type="entry name" value="HTH_LACI_1"/>
    <property type="match status" value="1"/>
</dbReference>
<name>A0ABV7YC73_9ACTN</name>
<evidence type="ECO:0000256" key="2">
    <source>
        <dbReference type="ARBA" id="ARBA00023125"/>
    </source>
</evidence>
<dbReference type="CDD" id="cd06267">
    <property type="entry name" value="PBP1_LacI_sugar_binding-like"/>
    <property type="match status" value="1"/>
</dbReference>
<dbReference type="GO" id="GO:0003677">
    <property type="term" value="F:DNA binding"/>
    <property type="evidence" value="ECO:0007669"/>
    <property type="project" value="UniProtKB-KW"/>
</dbReference>
<dbReference type="InterPro" id="IPR010982">
    <property type="entry name" value="Lambda_DNA-bd_dom_sf"/>
</dbReference>
<dbReference type="InterPro" id="IPR028082">
    <property type="entry name" value="Peripla_BP_I"/>
</dbReference>
<dbReference type="EMBL" id="JBHRZH010000012">
    <property type="protein sequence ID" value="MFC3762222.1"/>
    <property type="molecule type" value="Genomic_DNA"/>
</dbReference>
<dbReference type="Gene3D" id="1.10.260.40">
    <property type="entry name" value="lambda repressor-like DNA-binding domains"/>
    <property type="match status" value="1"/>
</dbReference>
<evidence type="ECO:0000313" key="7">
    <source>
        <dbReference type="Proteomes" id="UP001595699"/>
    </source>
</evidence>
<keyword evidence="2 6" id="KW-0238">DNA-binding</keyword>
<feature type="region of interest" description="Disordered" evidence="4">
    <location>
        <begin position="1"/>
        <end position="28"/>
    </location>
</feature>
<accession>A0ABV7YC73</accession>
<protein>
    <submittedName>
        <fullName evidence="6">LacI family DNA-binding transcriptional regulator</fullName>
    </submittedName>
</protein>
<comment type="caution">
    <text evidence="6">The sequence shown here is derived from an EMBL/GenBank/DDBJ whole genome shotgun (WGS) entry which is preliminary data.</text>
</comment>
<evidence type="ECO:0000256" key="4">
    <source>
        <dbReference type="SAM" id="MobiDB-lite"/>
    </source>
</evidence>
<keyword evidence="7" id="KW-1185">Reference proteome</keyword>
<evidence type="ECO:0000256" key="1">
    <source>
        <dbReference type="ARBA" id="ARBA00023015"/>
    </source>
</evidence>
<keyword evidence="3" id="KW-0804">Transcription</keyword>
<dbReference type="InterPro" id="IPR000843">
    <property type="entry name" value="HTH_LacI"/>
</dbReference>
<dbReference type="PANTHER" id="PTHR30146:SF109">
    <property type="entry name" value="HTH-TYPE TRANSCRIPTIONAL REGULATOR GALS"/>
    <property type="match status" value="1"/>
</dbReference>
<gene>
    <name evidence="6" type="ORF">ACFOUW_15375</name>
</gene>